<evidence type="ECO:0000256" key="1">
    <source>
        <dbReference type="SAM" id="MobiDB-lite"/>
    </source>
</evidence>
<dbReference type="Proteomes" id="UP000095085">
    <property type="component" value="Unassembled WGS sequence"/>
</dbReference>
<dbReference type="GeneID" id="30998182"/>
<proteinExistence type="predicted"/>
<feature type="region of interest" description="Disordered" evidence="1">
    <location>
        <begin position="1"/>
        <end position="23"/>
    </location>
</feature>
<dbReference type="AlphaFoldDB" id="A0A1E4RHI8"/>
<feature type="compositionally biased region" description="Low complexity" evidence="1">
    <location>
        <begin position="1"/>
        <end position="12"/>
    </location>
</feature>
<organism evidence="2 3">
    <name type="scientific">Hyphopichia burtonii NRRL Y-1933</name>
    <dbReference type="NCBI Taxonomy" id="984485"/>
    <lineage>
        <taxon>Eukaryota</taxon>
        <taxon>Fungi</taxon>
        <taxon>Dikarya</taxon>
        <taxon>Ascomycota</taxon>
        <taxon>Saccharomycotina</taxon>
        <taxon>Pichiomycetes</taxon>
        <taxon>Debaryomycetaceae</taxon>
        <taxon>Hyphopichia</taxon>
    </lineage>
</organism>
<keyword evidence="3" id="KW-1185">Reference proteome</keyword>
<name>A0A1E4RHI8_9ASCO</name>
<protein>
    <submittedName>
        <fullName evidence="2">Uncharacterized protein</fullName>
    </submittedName>
</protein>
<sequence length="176" mass="19717">MVSDKSSQVSSSNGRSTDQVKGRPDLLYLKNEVPLLIVEVKGPRFSDLVKDGINESSEAFKSIKRQSNSHVEGECESWTGFEVLQGEGHRSHHHDIATRNCKVADGNIVFLDFSHAKNRESKYDNSDDIHDLKYIYEYNKLEESDDDKYSTVGSAPFSEVQFPSTAGTEPTKPDSK</sequence>
<gene>
    <name evidence="2" type="ORF">HYPBUDRAFT_7109</name>
</gene>
<reference evidence="3" key="1">
    <citation type="submission" date="2016-05" db="EMBL/GenBank/DDBJ databases">
        <title>Comparative genomics of biotechnologically important yeasts.</title>
        <authorList>
            <consortium name="DOE Joint Genome Institute"/>
            <person name="Riley R."/>
            <person name="Haridas S."/>
            <person name="Wolfe K.H."/>
            <person name="Lopes M.R."/>
            <person name="Hittinger C.T."/>
            <person name="Goker M."/>
            <person name="Salamov A."/>
            <person name="Wisecaver J."/>
            <person name="Long T.M."/>
            <person name="Aerts A.L."/>
            <person name="Barry K."/>
            <person name="Choi C."/>
            <person name="Clum A."/>
            <person name="Coughlan A.Y."/>
            <person name="Deshpande S."/>
            <person name="Douglass A.P."/>
            <person name="Hanson S.J."/>
            <person name="Klenk H.-P."/>
            <person name="Labutti K."/>
            <person name="Lapidus A."/>
            <person name="Lindquist E."/>
            <person name="Lipzen A."/>
            <person name="Meier-Kolthoff J.P."/>
            <person name="Ohm R.A."/>
            <person name="Otillar R.P."/>
            <person name="Pangilinan J."/>
            <person name="Peng Y."/>
            <person name="Rokas A."/>
            <person name="Rosa C.A."/>
            <person name="Scheuner C."/>
            <person name="Sibirny A.A."/>
            <person name="Slot J.C."/>
            <person name="Stielow J.B."/>
            <person name="Sun H."/>
            <person name="Kurtzman C.P."/>
            <person name="Blackwell M."/>
            <person name="Grigoriev I.V."/>
            <person name="Jeffries T.W."/>
        </authorList>
    </citation>
    <scope>NUCLEOTIDE SEQUENCE [LARGE SCALE GENOMIC DNA]</scope>
    <source>
        <strain evidence="3">NRRL Y-1933</strain>
    </source>
</reference>
<evidence type="ECO:0000313" key="3">
    <source>
        <dbReference type="Proteomes" id="UP000095085"/>
    </source>
</evidence>
<dbReference type="EMBL" id="KV454542">
    <property type="protein sequence ID" value="ODV66728.1"/>
    <property type="molecule type" value="Genomic_DNA"/>
</dbReference>
<feature type="region of interest" description="Disordered" evidence="1">
    <location>
        <begin position="146"/>
        <end position="176"/>
    </location>
</feature>
<accession>A0A1E4RHI8</accession>
<dbReference type="RefSeq" id="XP_020075795.1">
    <property type="nucleotide sequence ID" value="XM_020223633.1"/>
</dbReference>
<evidence type="ECO:0000313" key="2">
    <source>
        <dbReference type="EMBL" id="ODV66728.1"/>
    </source>
</evidence>